<feature type="non-terminal residue" evidence="2">
    <location>
        <position position="76"/>
    </location>
</feature>
<accession>A0A482WXF9</accession>
<name>A0A482WXF9_LAOST</name>
<dbReference type="Proteomes" id="UP000291343">
    <property type="component" value="Unassembled WGS sequence"/>
</dbReference>
<dbReference type="InParanoid" id="A0A482WXF9"/>
<feature type="non-terminal residue" evidence="2">
    <location>
        <position position="1"/>
    </location>
</feature>
<feature type="compositionally biased region" description="Polar residues" evidence="1">
    <location>
        <begin position="64"/>
        <end position="76"/>
    </location>
</feature>
<evidence type="ECO:0000313" key="2">
    <source>
        <dbReference type="EMBL" id="RZF37851.1"/>
    </source>
</evidence>
<reference evidence="2 3" key="1">
    <citation type="journal article" date="2017" name="Gigascience">
        <title>Genome sequence of the small brown planthopper, Laodelphax striatellus.</title>
        <authorList>
            <person name="Zhu J."/>
            <person name="Jiang F."/>
            <person name="Wang X."/>
            <person name="Yang P."/>
            <person name="Bao Y."/>
            <person name="Zhao W."/>
            <person name="Wang W."/>
            <person name="Lu H."/>
            <person name="Wang Q."/>
            <person name="Cui N."/>
            <person name="Li J."/>
            <person name="Chen X."/>
            <person name="Luo L."/>
            <person name="Yu J."/>
            <person name="Kang L."/>
            <person name="Cui F."/>
        </authorList>
    </citation>
    <scope>NUCLEOTIDE SEQUENCE [LARGE SCALE GENOMIC DNA]</scope>
    <source>
        <strain evidence="2">Lst14</strain>
    </source>
</reference>
<proteinExistence type="predicted"/>
<dbReference type="EMBL" id="QKKF02023145">
    <property type="protein sequence ID" value="RZF37851.1"/>
    <property type="molecule type" value="Genomic_DNA"/>
</dbReference>
<keyword evidence="3" id="KW-1185">Reference proteome</keyword>
<dbReference type="AlphaFoldDB" id="A0A482WXF9"/>
<feature type="region of interest" description="Disordered" evidence="1">
    <location>
        <begin position="34"/>
        <end position="76"/>
    </location>
</feature>
<comment type="caution">
    <text evidence="2">The sequence shown here is derived from an EMBL/GenBank/DDBJ whole genome shotgun (WGS) entry which is preliminary data.</text>
</comment>
<evidence type="ECO:0000256" key="1">
    <source>
        <dbReference type="SAM" id="MobiDB-lite"/>
    </source>
</evidence>
<gene>
    <name evidence="2" type="ORF">LSTR_LSTR016494</name>
</gene>
<protein>
    <submittedName>
        <fullName evidence="2">Uncharacterized protein</fullName>
    </submittedName>
</protein>
<sequence>ISGDEPASIELGAECTESRIRQLMPVYNTVMEPHHSGLLPNLTVPDTSYSSSEEEDFYDCNDASELNTPTNTVPPR</sequence>
<organism evidence="2 3">
    <name type="scientific">Laodelphax striatellus</name>
    <name type="common">Small brown planthopper</name>
    <name type="synonym">Delphax striatella</name>
    <dbReference type="NCBI Taxonomy" id="195883"/>
    <lineage>
        <taxon>Eukaryota</taxon>
        <taxon>Metazoa</taxon>
        <taxon>Ecdysozoa</taxon>
        <taxon>Arthropoda</taxon>
        <taxon>Hexapoda</taxon>
        <taxon>Insecta</taxon>
        <taxon>Pterygota</taxon>
        <taxon>Neoptera</taxon>
        <taxon>Paraneoptera</taxon>
        <taxon>Hemiptera</taxon>
        <taxon>Auchenorrhyncha</taxon>
        <taxon>Fulgoroidea</taxon>
        <taxon>Delphacidae</taxon>
        <taxon>Criomorphinae</taxon>
        <taxon>Laodelphax</taxon>
    </lineage>
</organism>
<evidence type="ECO:0000313" key="3">
    <source>
        <dbReference type="Proteomes" id="UP000291343"/>
    </source>
</evidence>